<sequence>MLRFPEANGHRRGLARLALTVVLLASLAACARNPGPPSASTSSIEPPPPAAHPTARVEAESLDAPGLMSTRAGDKTRAAFLAPLSGRAASVGQALLNAAQIAVIDVGTNTFVMQPYDTQGTPTGAKAAAQRALGEGAGLIVGPLFADSVRAIAPLAAQANVPVIAFSTETAVAGGVVNVMGFTQAEQVRRILVHAKNQGRTTLAVLAPETPLGRVTADAARQLAPALGLRISAVETYAAQGRDAGAAIARLTGGGPFDALLIADDGMSLRTVASLLPGAGLQPGQVMILGTMVWQEDPSLGHEAMLVGARYPAADESALETFRGHYRDTYGAVPPVLAGLGYDATALAAVLSRGGPGSFTVNAVRNPEGFVGVGGLFRFRADGTVERGMAVREVTRDGSSQVEAAPTSFTNAVF</sequence>
<dbReference type="CDD" id="cd06339">
    <property type="entry name" value="PBP1_YraM_LppC_lipoprotein-like"/>
    <property type="match status" value="1"/>
</dbReference>
<dbReference type="GO" id="GO:0006865">
    <property type="term" value="P:amino acid transport"/>
    <property type="evidence" value="ECO:0007669"/>
    <property type="project" value="UniProtKB-KW"/>
</dbReference>
<dbReference type="PANTHER" id="PTHR30483:SF6">
    <property type="entry name" value="PERIPLASMIC BINDING PROTEIN OF ABC TRANSPORTER FOR NATURAL AMINO ACIDS"/>
    <property type="match status" value="1"/>
</dbReference>
<dbReference type="EMBL" id="BJZO01000019">
    <property type="protein sequence ID" value="GEO80853.1"/>
    <property type="molecule type" value="Genomic_DNA"/>
</dbReference>
<evidence type="ECO:0000256" key="1">
    <source>
        <dbReference type="ARBA" id="ARBA00010062"/>
    </source>
</evidence>
<comment type="caution">
    <text evidence="7">The sequence shown here is derived from an EMBL/GenBank/DDBJ whole genome shotgun (WGS) entry which is preliminary data.</text>
</comment>
<accession>A0A512H5Y0</accession>
<dbReference type="AlphaFoldDB" id="A0A512H5Y0"/>
<dbReference type="PANTHER" id="PTHR30483">
    <property type="entry name" value="LEUCINE-SPECIFIC-BINDING PROTEIN"/>
    <property type="match status" value="1"/>
</dbReference>
<evidence type="ECO:0000256" key="3">
    <source>
        <dbReference type="ARBA" id="ARBA00022970"/>
    </source>
</evidence>
<feature type="signal peptide" evidence="5">
    <location>
        <begin position="1"/>
        <end position="31"/>
    </location>
</feature>
<keyword evidence="3" id="KW-0029">Amino-acid transport</keyword>
<gene>
    <name evidence="7" type="ORF">ROR02_09840</name>
</gene>
<reference evidence="7 8" key="1">
    <citation type="submission" date="2019-07" db="EMBL/GenBank/DDBJ databases">
        <title>Whole genome shotgun sequence of Rhodospirillum oryzae NBRC 107573.</title>
        <authorList>
            <person name="Hosoyama A."/>
            <person name="Uohara A."/>
            <person name="Ohji S."/>
            <person name="Ichikawa N."/>
        </authorList>
    </citation>
    <scope>NUCLEOTIDE SEQUENCE [LARGE SCALE GENOMIC DNA]</scope>
    <source>
        <strain evidence="7 8">NBRC 107573</strain>
    </source>
</reference>
<dbReference type="InterPro" id="IPR028082">
    <property type="entry name" value="Peripla_BP_I"/>
</dbReference>
<keyword evidence="8" id="KW-1185">Reference proteome</keyword>
<evidence type="ECO:0000256" key="5">
    <source>
        <dbReference type="SAM" id="SignalP"/>
    </source>
</evidence>
<dbReference type="RefSeq" id="WP_246135406.1">
    <property type="nucleotide sequence ID" value="NZ_BJZO01000019.1"/>
</dbReference>
<protein>
    <submittedName>
        <fullName evidence="7">Penicillin-binding protein activator</fullName>
    </submittedName>
</protein>
<dbReference type="SUPFAM" id="SSF53822">
    <property type="entry name" value="Periplasmic binding protein-like I"/>
    <property type="match status" value="1"/>
</dbReference>
<dbReference type="InterPro" id="IPR051010">
    <property type="entry name" value="BCAA_transport"/>
</dbReference>
<evidence type="ECO:0000259" key="6">
    <source>
        <dbReference type="Pfam" id="PF13458"/>
    </source>
</evidence>
<evidence type="ECO:0000313" key="8">
    <source>
        <dbReference type="Proteomes" id="UP000321567"/>
    </source>
</evidence>
<evidence type="ECO:0000256" key="4">
    <source>
        <dbReference type="SAM" id="MobiDB-lite"/>
    </source>
</evidence>
<dbReference type="InterPro" id="IPR028081">
    <property type="entry name" value="Leu-bd"/>
</dbReference>
<organism evidence="7 8">
    <name type="scientific">Pararhodospirillum oryzae</name>
    <dbReference type="NCBI Taxonomy" id="478448"/>
    <lineage>
        <taxon>Bacteria</taxon>
        <taxon>Pseudomonadati</taxon>
        <taxon>Pseudomonadota</taxon>
        <taxon>Alphaproteobacteria</taxon>
        <taxon>Rhodospirillales</taxon>
        <taxon>Rhodospirillaceae</taxon>
        <taxon>Pararhodospirillum</taxon>
    </lineage>
</organism>
<evidence type="ECO:0000313" key="7">
    <source>
        <dbReference type="EMBL" id="GEO80853.1"/>
    </source>
</evidence>
<proteinExistence type="inferred from homology"/>
<dbReference type="Proteomes" id="UP000321567">
    <property type="component" value="Unassembled WGS sequence"/>
</dbReference>
<name>A0A512H5Y0_9PROT</name>
<feature type="chain" id="PRO_5022092561" evidence="5">
    <location>
        <begin position="32"/>
        <end position="414"/>
    </location>
</feature>
<evidence type="ECO:0000256" key="2">
    <source>
        <dbReference type="ARBA" id="ARBA00022729"/>
    </source>
</evidence>
<keyword evidence="2 5" id="KW-0732">Signal</keyword>
<feature type="region of interest" description="Disordered" evidence="4">
    <location>
        <begin position="34"/>
        <end position="57"/>
    </location>
</feature>
<dbReference type="PROSITE" id="PS51257">
    <property type="entry name" value="PROKAR_LIPOPROTEIN"/>
    <property type="match status" value="1"/>
</dbReference>
<dbReference type="Gene3D" id="3.40.50.2300">
    <property type="match status" value="2"/>
</dbReference>
<keyword evidence="3" id="KW-0813">Transport</keyword>
<comment type="similarity">
    <text evidence="1">Belongs to the leucine-binding protein family.</text>
</comment>
<dbReference type="Pfam" id="PF13458">
    <property type="entry name" value="Peripla_BP_6"/>
    <property type="match status" value="1"/>
</dbReference>
<feature type="domain" description="Leucine-binding protein" evidence="6">
    <location>
        <begin position="77"/>
        <end position="398"/>
    </location>
</feature>